<gene>
    <name evidence="3" type="ORF">AZF00_02810</name>
</gene>
<dbReference type="InterPro" id="IPR013149">
    <property type="entry name" value="ADH-like_C"/>
</dbReference>
<feature type="domain" description="Enoyl reductase (ER)" evidence="2">
    <location>
        <begin position="22"/>
        <end position="338"/>
    </location>
</feature>
<dbReference type="AlphaFoldDB" id="A0A127M231"/>
<dbReference type="InterPro" id="IPR045010">
    <property type="entry name" value="MDR_fam"/>
</dbReference>
<dbReference type="EMBL" id="CP014544">
    <property type="protein sequence ID" value="AMO67295.1"/>
    <property type="molecule type" value="Genomic_DNA"/>
</dbReference>
<dbReference type="SUPFAM" id="SSF50129">
    <property type="entry name" value="GroES-like"/>
    <property type="match status" value="1"/>
</dbReference>
<dbReference type="Pfam" id="PF16884">
    <property type="entry name" value="ADH_N_2"/>
    <property type="match status" value="1"/>
</dbReference>
<evidence type="ECO:0000313" key="3">
    <source>
        <dbReference type="EMBL" id="AMO67295.1"/>
    </source>
</evidence>
<dbReference type="GO" id="GO:0016628">
    <property type="term" value="F:oxidoreductase activity, acting on the CH-CH group of donors, NAD or NADP as acceptor"/>
    <property type="evidence" value="ECO:0007669"/>
    <property type="project" value="InterPro"/>
</dbReference>
<sequence length="342" mass="37240">MANINRRYVLKERPRFQVPTAKCFRLEEEAAPEPGEGEFRIRTTWLGMDPNLFSKVKKVSDQARPIPIGAVMYGATVGRVDISNHPDFSVGDLVHGLWGWQDYFISNGAGIFSVDNDISRPSYCLGALGATGFGAYLVVNDVLAVKNGDTVFCSAATGALGQMVGQISHLKGGATYGSAGTDEKCRLAVSKLGYTDCFNYKSENFERMLSDRIDGGIDAMVVSAGGQTFDATFPLMAPGGRIAVCGLMALYSMTQLPVTPDRSFMILNEILLKRLTVKGSMVLDMLNTDRHVEFKREMKSWIAQGVVRPVEFITEGLENAPDALRAVFDGENIGKSVVHVSD</sequence>
<dbReference type="CDD" id="cd05288">
    <property type="entry name" value="PGDH"/>
    <property type="match status" value="1"/>
</dbReference>
<proteinExistence type="predicted"/>
<evidence type="ECO:0000313" key="4">
    <source>
        <dbReference type="Proteomes" id="UP000074119"/>
    </source>
</evidence>
<evidence type="ECO:0000259" key="2">
    <source>
        <dbReference type="SMART" id="SM00829"/>
    </source>
</evidence>
<dbReference type="Pfam" id="PF00107">
    <property type="entry name" value="ADH_zinc_N"/>
    <property type="match status" value="1"/>
</dbReference>
<dbReference type="STRING" id="1470434.AZF00_02810"/>
<dbReference type="InterPro" id="IPR011032">
    <property type="entry name" value="GroES-like_sf"/>
</dbReference>
<dbReference type="SUPFAM" id="SSF51735">
    <property type="entry name" value="NAD(P)-binding Rossmann-fold domains"/>
    <property type="match status" value="1"/>
</dbReference>
<dbReference type="PANTHER" id="PTHR43205:SF7">
    <property type="entry name" value="PROSTAGLANDIN REDUCTASE 1"/>
    <property type="match status" value="1"/>
</dbReference>
<dbReference type="Gene3D" id="3.90.180.10">
    <property type="entry name" value="Medium-chain alcohol dehydrogenases, catalytic domain"/>
    <property type="match status" value="1"/>
</dbReference>
<name>A0A127M231_9GAMM</name>
<keyword evidence="1" id="KW-0560">Oxidoreductase</keyword>
<organism evidence="3 4">
    <name type="scientific">Zhongshania aliphaticivorans</name>
    <dbReference type="NCBI Taxonomy" id="1470434"/>
    <lineage>
        <taxon>Bacteria</taxon>
        <taxon>Pseudomonadati</taxon>
        <taxon>Pseudomonadota</taxon>
        <taxon>Gammaproteobacteria</taxon>
        <taxon>Cellvibrionales</taxon>
        <taxon>Spongiibacteraceae</taxon>
        <taxon>Zhongshania</taxon>
    </lineage>
</organism>
<dbReference type="InterPro" id="IPR020843">
    <property type="entry name" value="ER"/>
</dbReference>
<dbReference type="InterPro" id="IPR036291">
    <property type="entry name" value="NAD(P)-bd_dom_sf"/>
</dbReference>
<accession>A0A127M231</accession>
<protein>
    <recommendedName>
        <fullName evidence="2">Enoyl reductase (ER) domain-containing protein</fullName>
    </recommendedName>
</protein>
<dbReference type="Gene3D" id="3.40.50.720">
    <property type="entry name" value="NAD(P)-binding Rossmann-like Domain"/>
    <property type="match status" value="1"/>
</dbReference>
<reference evidence="3 4" key="1">
    <citation type="submission" date="2015-12" db="EMBL/GenBank/DDBJ databases">
        <authorList>
            <person name="Shamseldin A."/>
            <person name="Moawad H."/>
            <person name="Abd El-Rahim W.M."/>
            <person name="Sadowsky M.J."/>
        </authorList>
    </citation>
    <scope>NUCLEOTIDE SEQUENCE [LARGE SCALE GENOMIC DNA]</scope>
    <source>
        <strain evidence="3 4">SM2</strain>
    </source>
</reference>
<dbReference type="Proteomes" id="UP000074119">
    <property type="component" value="Chromosome"/>
</dbReference>
<dbReference type="InterPro" id="IPR041694">
    <property type="entry name" value="ADH_N_2"/>
</dbReference>
<evidence type="ECO:0000256" key="1">
    <source>
        <dbReference type="ARBA" id="ARBA00023002"/>
    </source>
</evidence>
<dbReference type="PANTHER" id="PTHR43205">
    <property type="entry name" value="PROSTAGLANDIN REDUCTASE"/>
    <property type="match status" value="1"/>
</dbReference>
<dbReference type="SMART" id="SM00829">
    <property type="entry name" value="PKS_ER"/>
    <property type="match status" value="1"/>
</dbReference>
<dbReference type="KEGG" id="zal:AZF00_02810"/>
<dbReference type="RefSeq" id="WP_008248102.1">
    <property type="nucleotide sequence ID" value="NZ_CP014544.1"/>
</dbReference>